<dbReference type="Gene3D" id="1.20.1250.20">
    <property type="entry name" value="MFS general substrate transporter like domains"/>
    <property type="match status" value="1"/>
</dbReference>
<feature type="transmembrane region" description="Helical" evidence="5">
    <location>
        <begin position="178"/>
        <end position="201"/>
    </location>
</feature>
<keyword evidence="8" id="KW-1185">Reference proteome</keyword>
<evidence type="ECO:0000256" key="4">
    <source>
        <dbReference type="ARBA" id="ARBA00023136"/>
    </source>
</evidence>
<organism evidence="7 8">
    <name type="scientific">Oculimacula yallundae</name>
    <dbReference type="NCBI Taxonomy" id="86028"/>
    <lineage>
        <taxon>Eukaryota</taxon>
        <taxon>Fungi</taxon>
        <taxon>Dikarya</taxon>
        <taxon>Ascomycota</taxon>
        <taxon>Pezizomycotina</taxon>
        <taxon>Leotiomycetes</taxon>
        <taxon>Helotiales</taxon>
        <taxon>Ploettnerulaceae</taxon>
        <taxon>Oculimacula</taxon>
    </lineage>
</organism>
<dbReference type="InterPro" id="IPR005829">
    <property type="entry name" value="Sugar_transporter_CS"/>
</dbReference>
<comment type="subcellular location">
    <subcellularLocation>
        <location evidence="1">Membrane</location>
        <topology evidence="1">Multi-pass membrane protein</topology>
    </subcellularLocation>
</comment>
<evidence type="ECO:0000259" key="6">
    <source>
        <dbReference type="PROSITE" id="PS50850"/>
    </source>
</evidence>
<evidence type="ECO:0000313" key="7">
    <source>
        <dbReference type="EMBL" id="KAL2070136.1"/>
    </source>
</evidence>
<feature type="transmembrane region" description="Helical" evidence="5">
    <location>
        <begin position="54"/>
        <end position="74"/>
    </location>
</feature>
<dbReference type="PROSITE" id="PS50850">
    <property type="entry name" value="MFS"/>
    <property type="match status" value="1"/>
</dbReference>
<keyword evidence="4 5" id="KW-0472">Membrane</keyword>
<keyword evidence="3 5" id="KW-1133">Transmembrane helix</keyword>
<proteinExistence type="predicted"/>
<dbReference type="EMBL" id="JAZHXI010000007">
    <property type="protein sequence ID" value="KAL2070136.1"/>
    <property type="molecule type" value="Genomic_DNA"/>
</dbReference>
<gene>
    <name evidence="7" type="ORF">VTL71DRAFT_14816</name>
</gene>
<feature type="transmembrane region" description="Helical" evidence="5">
    <location>
        <begin position="115"/>
        <end position="139"/>
    </location>
</feature>
<dbReference type="InterPro" id="IPR036259">
    <property type="entry name" value="MFS_trans_sf"/>
</dbReference>
<feature type="domain" description="Major facilitator superfamily (MFS) profile" evidence="6">
    <location>
        <begin position="44"/>
        <end position="290"/>
    </location>
</feature>
<accession>A0ABR4CJJ8</accession>
<dbReference type="CDD" id="cd06174">
    <property type="entry name" value="MFS"/>
    <property type="match status" value="1"/>
</dbReference>
<dbReference type="PANTHER" id="PTHR23502:SF164">
    <property type="entry name" value="MAJOR FACILITATOR SUPERFAMILY (MFS) PROFILE DOMAIN-CONTAINING PROTEIN"/>
    <property type="match status" value="1"/>
</dbReference>
<dbReference type="PROSITE" id="PS00217">
    <property type="entry name" value="SUGAR_TRANSPORT_2"/>
    <property type="match status" value="1"/>
</dbReference>
<evidence type="ECO:0000256" key="3">
    <source>
        <dbReference type="ARBA" id="ARBA00022989"/>
    </source>
</evidence>
<keyword evidence="2 5" id="KW-0812">Transmembrane</keyword>
<evidence type="ECO:0000256" key="2">
    <source>
        <dbReference type="ARBA" id="ARBA00022692"/>
    </source>
</evidence>
<evidence type="ECO:0000256" key="5">
    <source>
        <dbReference type="SAM" id="Phobius"/>
    </source>
</evidence>
<feature type="transmembrane region" description="Helical" evidence="5">
    <location>
        <begin position="207"/>
        <end position="228"/>
    </location>
</feature>
<dbReference type="PANTHER" id="PTHR23502">
    <property type="entry name" value="MAJOR FACILITATOR SUPERFAMILY"/>
    <property type="match status" value="1"/>
</dbReference>
<feature type="transmembrane region" description="Helical" evidence="5">
    <location>
        <begin position="145"/>
        <end position="166"/>
    </location>
</feature>
<evidence type="ECO:0000256" key="1">
    <source>
        <dbReference type="ARBA" id="ARBA00004141"/>
    </source>
</evidence>
<comment type="caution">
    <text evidence="7">The sequence shown here is derived from an EMBL/GenBank/DDBJ whole genome shotgun (WGS) entry which is preliminary data.</text>
</comment>
<evidence type="ECO:0000313" key="8">
    <source>
        <dbReference type="Proteomes" id="UP001595075"/>
    </source>
</evidence>
<name>A0ABR4CJJ8_9HELO</name>
<dbReference type="InterPro" id="IPR011701">
    <property type="entry name" value="MFS"/>
</dbReference>
<protein>
    <recommendedName>
        <fullName evidence="6">Major facilitator superfamily (MFS) profile domain-containing protein</fullName>
    </recommendedName>
</protein>
<dbReference type="Pfam" id="PF07690">
    <property type="entry name" value="MFS_1"/>
    <property type="match status" value="1"/>
</dbReference>
<dbReference type="SUPFAM" id="SSF103473">
    <property type="entry name" value="MFS general substrate transporter"/>
    <property type="match status" value="1"/>
</dbReference>
<dbReference type="InterPro" id="IPR020846">
    <property type="entry name" value="MFS_dom"/>
</dbReference>
<dbReference type="Proteomes" id="UP001595075">
    <property type="component" value="Unassembled WGS sequence"/>
</dbReference>
<sequence>MSTSFKSDPSHIEVAILNDEKLRVDRSKVQVSGTVQLTAGKIVYIPAPTADPRVSVIGLGMVSEFGGLLSFYILEYVSIGKGRKEISYMLSLPNLTMGFGNQFGMPLAVAIGRRSVLLVAIAIMCASIGLCAGAGTAAANYDWHLWARMMLGVAAGQSEALVPIITQEIFFLHERAKYLIIQQTIQTIAMAIFVLFTSSIAAAIGTAWWYGIGCCLYGICFIISFFFVPKMKYYSPQSSYQEATKGEGSGSEGRYQIHTERPKLDFENFEPRTFTSDIRFWIGKPEWSKA</sequence>
<reference evidence="7 8" key="1">
    <citation type="journal article" date="2024" name="Commun. Biol.">
        <title>Comparative genomic analysis of thermophilic fungi reveals convergent evolutionary adaptations and gene losses.</title>
        <authorList>
            <person name="Steindorff A.S."/>
            <person name="Aguilar-Pontes M.V."/>
            <person name="Robinson A.J."/>
            <person name="Andreopoulos B."/>
            <person name="LaButti K."/>
            <person name="Kuo A."/>
            <person name="Mondo S."/>
            <person name="Riley R."/>
            <person name="Otillar R."/>
            <person name="Haridas S."/>
            <person name="Lipzen A."/>
            <person name="Grimwood J."/>
            <person name="Schmutz J."/>
            <person name="Clum A."/>
            <person name="Reid I.D."/>
            <person name="Moisan M.C."/>
            <person name="Butler G."/>
            <person name="Nguyen T.T.M."/>
            <person name="Dewar K."/>
            <person name="Conant G."/>
            <person name="Drula E."/>
            <person name="Henrissat B."/>
            <person name="Hansel C."/>
            <person name="Singer S."/>
            <person name="Hutchinson M.I."/>
            <person name="de Vries R.P."/>
            <person name="Natvig D.O."/>
            <person name="Powell A.J."/>
            <person name="Tsang A."/>
            <person name="Grigoriev I.V."/>
        </authorList>
    </citation>
    <scope>NUCLEOTIDE SEQUENCE [LARGE SCALE GENOMIC DNA]</scope>
    <source>
        <strain evidence="7 8">CBS 494.80</strain>
    </source>
</reference>